<name>L5KFE4_PTEAL</name>
<evidence type="ECO:0000256" key="1">
    <source>
        <dbReference type="SAM" id="MobiDB-lite"/>
    </source>
</evidence>
<feature type="compositionally biased region" description="Pro residues" evidence="1">
    <location>
        <begin position="81"/>
        <end position="92"/>
    </location>
</feature>
<sequence>MNGRPAPSLTRGSAYDERQRLLGDRKPLTPEADSYPETAPRRFSYGLTPNSEPPSLDRSSDHDSSQREMTQSGFRDESHETPPPSTHLPFPF</sequence>
<proteinExistence type="predicted"/>
<reference evidence="3" key="1">
    <citation type="journal article" date="2013" name="Science">
        <title>Comparative analysis of bat genomes provides insight into the evolution of flight and immunity.</title>
        <authorList>
            <person name="Zhang G."/>
            <person name="Cowled C."/>
            <person name="Shi Z."/>
            <person name="Huang Z."/>
            <person name="Bishop-Lilly K.A."/>
            <person name="Fang X."/>
            <person name="Wynne J.W."/>
            <person name="Xiong Z."/>
            <person name="Baker M.L."/>
            <person name="Zhao W."/>
            <person name="Tachedjian M."/>
            <person name="Zhu Y."/>
            <person name="Zhou P."/>
            <person name="Jiang X."/>
            <person name="Ng J."/>
            <person name="Yang L."/>
            <person name="Wu L."/>
            <person name="Xiao J."/>
            <person name="Feng Y."/>
            <person name="Chen Y."/>
            <person name="Sun X."/>
            <person name="Zhang Y."/>
            <person name="Marsh G.A."/>
            <person name="Crameri G."/>
            <person name="Broder C.C."/>
            <person name="Frey K.G."/>
            <person name="Wang L.F."/>
            <person name="Wang J."/>
        </authorList>
    </citation>
    <scope>NUCLEOTIDE SEQUENCE [LARGE SCALE GENOMIC DNA]</scope>
</reference>
<protein>
    <submittedName>
        <fullName evidence="2">Uncharacterized protein</fullName>
    </submittedName>
</protein>
<gene>
    <name evidence="2" type="ORF">PAL_GLEAN10015306</name>
</gene>
<keyword evidence="3" id="KW-1185">Reference proteome</keyword>
<dbReference type="Proteomes" id="UP000010552">
    <property type="component" value="Unassembled WGS sequence"/>
</dbReference>
<feature type="compositionally biased region" description="Basic and acidic residues" evidence="1">
    <location>
        <begin position="14"/>
        <end position="28"/>
    </location>
</feature>
<evidence type="ECO:0000313" key="3">
    <source>
        <dbReference type="Proteomes" id="UP000010552"/>
    </source>
</evidence>
<accession>L5KFE4</accession>
<evidence type="ECO:0000313" key="2">
    <source>
        <dbReference type="EMBL" id="ELK10052.1"/>
    </source>
</evidence>
<feature type="region of interest" description="Disordered" evidence="1">
    <location>
        <begin position="1"/>
        <end position="92"/>
    </location>
</feature>
<organism evidence="2 3">
    <name type="scientific">Pteropus alecto</name>
    <name type="common">Black flying fox</name>
    <dbReference type="NCBI Taxonomy" id="9402"/>
    <lineage>
        <taxon>Eukaryota</taxon>
        <taxon>Metazoa</taxon>
        <taxon>Chordata</taxon>
        <taxon>Craniata</taxon>
        <taxon>Vertebrata</taxon>
        <taxon>Euteleostomi</taxon>
        <taxon>Mammalia</taxon>
        <taxon>Eutheria</taxon>
        <taxon>Laurasiatheria</taxon>
        <taxon>Chiroptera</taxon>
        <taxon>Yinpterochiroptera</taxon>
        <taxon>Pteropodoidea</taxon>
        <taxon>Pteropodidae</taxon>
        <taxon>Pteropodinae</taxon>
        <taxon>Pteropus</taxon>
    </lineage>
</organism>
<dbReference type="AlphaFoldDB" id="L5KFE4"/>
<dbReference type="InParanoid" id="L5KFE4"/>
<dbReference type="EMBL" id="KB030771">
    <property type="protein sequence ID" value="ELK10052.1"/>
    <property type="molecule type" value="Genomic_DNA"/>
</dbReference>